<evidence type="ECO:0000256" key="3">
    <source>
        <dbReference type="ARBA" id="ARBA00022676"/>
    </source>
</evidence>
<reference evidence="7" key="1">
    <citation type="submission" date="2024-02" db="EMBL/GenBank/DDBJ databases">
        <authorList>
            <consortium name="ELIXIR-Norway"/>
            <consortium name="Elixir Norway"/>
        </authorList>
    </citation>
    <scope>NUCLEOTIDE SEQUENCE</scope>
</reference>
<keyword evidence="3" id="KW-0328">Glycosyltransferase</keyword>
<evidence type="ECO:0000256" key="4">
    <source>
        <dbReference type="ARBA" id="ARBA00022679"/>
    </source>
</evidence>
<evidence type="ECO:0000313" key="7">
    <source>
        <dbReference type="EMBL" id="CAK9257076.1"/>
    </source>
</evidence>
<accession>A0ABP0VRK9</accession>
<feature type="region of interest" description="Disordered" evidence="5">
    <location>
        <begin position="93"/>
        <end position="130"/>
    </location>
</feature>
<evidence type="ECO:0000256" key="6">
    <source>
        <dbReference type="SAM" id="Phobius"/>
    </source>
</evidence>
<keyword evidence="4" id="KW-0808">Transferase</keyword>
<keyword evidence="6" id="KW-1133">Transmembrane helix</keyword>
<dbReference type="InterPro" id="IPR008630">
    <property type="entry name" value="Glyco_trans_34"/>
</dbReference>
<gene>
    <name evidence="7" type="ORF">CSSPJE1EN1_LOCUS2554</name>
</gene>
<dbReference type="PANTHER" id="PTHR31311">
    <property type="entry name" value="XYLOGLUCAN 6-XYLOSYLTRANSFERASE 5-RELATED-RELATED"/>
    <property type="match status" value="1"/>
</dbReference>
<comment type="subcellular location">
    <subcellularLocation>
        <location evidence="1">Golgi apparatus membrane</location>
        <topology evidence="1">Single-pass type II membrane protein</topology>
    </subcellularLocation>
</comment>
<keyword evidence="6" id="KW-0812">Transmembrane</keyword>
<evidence type="ECO:0000313" key="8">
    <source>
        <dbReference type="Proteomes" id="UP001497444"/>
    </source>
</evidence>
<comment type="similarity">
    <text evidence="2">Belongs to the glycosyltransferase 34 family.</text>
</comment>
<protein>
    <submittedName>
        <fullName evidence="7">Uncharacterized protein</fullName>
    </submittedName>
</protein>
<evidence type="ECO:0000256" key="1">
    <source>
        <dbReference type="ARBA" id="ARBA00004323"/>
    </source>
</evidence>
<sequence length="466" mass="54293">MTREVAGKKLQGLLPAVSTHVNWWNRLWTWRKRKHLQKILNNVKVTILCSCVTVLVLRGTFGSGSFYYSSSSGPPAQDLQELHENLVEDHVNKLRPRELAGDREEKQLEEEEEDEENDPEPDPNVPYSLGPEIKDWNQQRALWLSKNPHKAKTANGKDRFLLVTGSQPKPCDNPVGDHYLLKAIKNKIDYCRLHDIEIFYNMAHLDQEMAGFWSKLPLLRKLMLAHPEVEWIWWMDSDAMFTDMVFELPIENYKDYNLVLHGYKEQVYQNKSWVGLNTGNFLFRNCQWSLDLLDAWAPMGPKGAIRVEAGKILSQTLVGRPEFEADDQSALIYLLVTQKQLWSSKVYLEESYYLHGYWVVLVETYEELMEKYHPGFGDHRWPFVTHFVGCKPCGSYGDYSLERCLHHMERAFNFADNQILQSYGFQHRNLATTKVKRTRMDTIDPLDLQLGVQQQQQQQQQTTVPG</sequence>
<dbReference type="Gene3D" id="3.90.550.10">
    <property type="entry name" value="Spore Coat Polysaccharide Biosynthesis Protein SpsA, Chain A"/>
    <property type="match status" value="1"/>
</dbReference>
<organism evidence="7 8">
    <name type="scientific">Sphagnum jensenii</name>
    <dbReference type="NCBI Taxonomy" id="128206"/>
    <lineage>
        <taxon>Eukaryota</taxon>
        <taxon>Viridiplantae</taxon>
        <taxon>Streptophyta</taxon>
        <taxon>Embryophyta</taxon>
        <taxon>Bryophyta</taxon>
        <taxon>Sphagnophytina</taxon>
        <taxon>Sphagnopsida</taxon>
        <taxon>Sphagnales</taxon>
        <taxon>Sphagnaceae</taxon>
        <taxon>Sphagnum</taxon>
    </lineage>
</organism>
<proteinExistence type="inferred from homology"/>
<name>A0ABP0VRK9_9BRYO</name>
<evidence type="ECO:0000256" key="5">
    <source>
        <dbReference type="SAM" id="MobiDB-lite"/>
    </source>
</evidence>
<feature type="compositionally biased region" description="Acidic residues" evidence="5">
    <location>
        <begin position="107"/>
        <end position="121"/>
    </location>
</feature>
<feature type="compositionally biased region" description="Basic and acidic residues" evidence="5">
    <location>
        <begin position="93"/>
        <end position="106"/>
    </location>
</feature>
<evidence type="ECO:0000256" key="2">
    <source>
        <dbReference type="ARBA" id="ARBA00005664"/>
    </source>
</evidence>
<dbReference type="InterPro" id="IPR029044">
    <property type="entry name" value="Nucleotide-diphossugar_trans"/>
</dbReference>
<keyword evidence="6" id="KW-0472">Membrane</keyword>
<dbReference type="Pfam" id="PF05637">
    <property type="entry name" value="Glyco_transf_34"/>
    <property type="match status" value="1"/>
</dbReference>
<dbReference type="EMBL" id="OZ020105">
    <property type="protein sequence ID" value="CAK9257076.1"/>
    <property type="molecule type" value="Genomic_DNA"/>
</dbReference>
<dbReference type="PANTHER" id="PTHR31311:SF44">
    <property type="entry name" value="GLYCOSYLTRANSFERASE 2-RELATED"/>
    <property type="match status" value="1"/>
</dbReference>
<feature type="transmembrane region" description="Helical" evidence="6">
    <location>
        <begin position="39"/>
        <end position="61"/>
    </location>
</feature>
<dbReference type="Proteomes" id="UP001497444">
    <property type="component" value="Chromosome 10"/>
</dbReference>
<keyword evidence="8" id="KW-1185">Reference proteome</keyword>